<feature type="coiled-coil region" evidence="1">
    <location>
        <begin position="95"/>
        <end position="133"/>
    </location>
</feature>
<organism evidence="4 5">
    <name type="scientific">Gandjariella thermophila</name>
    <dbReference type="NCBI Taxonomy" id="1931992"/>
    <lineage>
        <taxon>Bacteria</taxon>
        <taxon>Bacillati</taxon>
        <taxon>Actinomycetota</taxon>
        <taxon>Actinomycetes</taxon>
        <taxon>Pseudonocardiales</taxon>
        <taxon>Pseudonocardiaceae</taxon>
        <taxon>Gandjariella</taxon>
    </lineage>
</organism>
<accession>A0A4D4JAH4</accession>
<name>A0A4D4JAH4_9PSEU</name>
<keyword evidence="3" id="KW-1133">Transmembrane helix</keyword>
<evidence type="ECO:0000256" key="2">
    <source>
        <dbReference type="SAM" id="MobiDB-lite"/>
    </source>
</evidence>
<evidence type="ECO:0000313" key="4">
    <source>
        <dbReference type="EMBL" id="GDY30947.1"/>
    </source>
</evidence>
<dbReference type="AlphaFoldDB" id="A0A4D4JAH4"/>
<feature type="transmembrane region" description="Helical" evidence="3">
    <location>
        <begin position="146"/>
        <end position="164"/>
    </location>
</feature>
<gene>
    <name evidence="4" type="ORF">GTS_25800</name>
</gene>
<comment type="caution">
    <text evidence="4">The sequence shown here is derived from an EMBL/GenBank/DDBJ whole genome shotgun (WGS) entry which is preliminary data.</text>
</comment>
<keyword evidence="1" id="KW-0175">Coiled coil</keyword>
<evidence type="ECO:0000256" key="1">
    <source>
        <dbReference type="SAM" id="Coils"/>
    </source>
</evidence>
<evidence type="ECO:0000313" key="5">
    <source>
        <dbReference type="Proteomes" id="UP000298860"/>
    </source>
</evidence>
<keyword evidence="3" id="KW-0472">Membrane</keyword>
<sequence length="213" mass="23113">MDEVEAMTRAGEMVGRAMGTGLHAVRVQAARASRTGGAAAVRAARRAERRLAARGIAPSQLPDVLSESATRATEQAAATGRRARRKLAKRTAGVRADAAKRRAELLRSAKAMRKEAAKQAAEARRRAKRAKRDYALQIGRSRRRRWPWVLGVLAAGIGAVLVALSRRPQEVRLADVSEEPQTVEGAETEQLAPEQRGPAAGETTGRPRHQRRP</sequence>
<keyword evidence="5" id="KW-1185">Reference proteome</keyword>
<proteinExistence type="predicted"/>
<dbReference type="Proteomes" id="UP000298860">
    <property type="component" value="Unassembled WGS sequence"/>
</dbReference>
<dbReference type="EMBL" id="BJFL01000010">
    <property type="protein sequence ID" value="GDY30947.1"/>
    <property type="molecule type" value="Genomic_DNA"/>
</dbReference>
<feature type="region of interest" description="Disordered" evidence="2">
    <location>
        <begin position="173"/>
        <end position="213"/>
    </location>
</feature>
<evidence type="ECO:0000256" key="3">
    <source>
        <dbReference type="SAM" id="Phobius"/>
    </source>
</evidence>
<keyword evidence="3" id="KW-0812">Transmembrane</keyword>
<dbReference type="RefSeq" id="WP_137814041.1">
    <property type="nucleotide sequence ID" value="NZ_BJFL01000010.1"/>
</dbReference>
<protein>
    <submittedName>
        <fullName evidence="4">Uncharacterized protein</fullName>
    </submittedName>
</protein>
<reference evidence="5" key="1">
    <citation type="submission" date="2019-04" db="EMBL/GenBank/DDBJ databases">
        <title>Draft genome sequence of Pseudonocardiaceae bacterium SL3-2-4.</title>
        <authorList>
            <person name="Ningsih F."/>
            <person name="Yokota A."/>
            <person name="Sakai Y."/>
            <person name="Nanatani K."/>
            <person name="Yabe S."/>
            <person name="Oetari A."/>
            <person name="Sjamsuridzal W."/>
        </authorList>
    </citation>
    <scope>NUCLEOTIDE SEQUENCE [LARGE SCALE GENOMIC DNA]</scope>
    <source>
        <strain evidence="5">SL3-2-4</strain>
    </source>
</reference>